<name>A0AAN6ZP54_9PEZI</name>
<evidence type="ECO:0000313" key="1">
    <source>
        <dbReference type="EMBL" id="KAK4144201.1"/>
    </source>
</evidence>
<dbReference type="RefSeq" id="XP_062637572.1">
    <property type="nucleotide sequence ID" value="XM_062777083.1"/>
</dbReference>
<dbReference type="Proteomes" id="UP001302676">
    <property type="component" value="Unassembled WGS sequence"/>
</dbReference>
<sequence>EEKLVGFVDVQPALADFTLQTSSFQVFSYKSKYPRVSTTEEVDGYQRETEDVLKKLLDAEEVVCYEVLPTRVLTANFRI</sequence>
<dbReference type="GeneID" id="87813696"/>
<protein>
    <submittedName>
        <fullName evidence="1">Uncharacterized protein</fullName>
    </submittedName>
</protein>
<keyword evidence="2" id="KW-1185">Reference proteome</keyword>
<dbReference type="EMBL" id="MU853579">
    <property type="protein sequence ID" value="KAK4144201.1"/>
    <property type="molecule type" value="Genomic_DNA"/>
</dbReference>
<reference evidence="1" key="2">
    <citation type="submission" date="2023-05" db="EMBL/GenBank/DDBJ databases">
        <authorList>
            <consortium name="Lawrence Berkeley National Laboratory"/>
            <person name="Steindorff A."/>
            <person name="Hensen N."/>
            <person name="Bonometti L."/>
            <person name="Westerberg I."/>
            <person name="Brannstrom I.O."/>
            <person name="Guillou S."/>
            <person name="Cros-Aarteil S."/>
            <person name="Calhoun S."/>
            <person name="Haridas S."/>
            <person name="Kuo A."/>
            <person name="Mondo S."/>
            <person name="Pangilinan J."/>
            <person name="Riley R."/>
            <person name="Labutti K."/>
            <person name="Andreopoulos B."/>
            <person name="Lipzen A."/>
            <person name="Chen C."/>
            <person name="Yanf M."/>
            <person name="Daum C."/>
            <person name="Ng V."/>
            <person name="Clum A."/>
            <person name="Ohm R."/>
            <person name="Martin F."/>
            <person name="Silar P."/>
            <person name="Natvig D."/>
            <person name="Lalanne C."/>
            <person name="Gautier V."/>
            <person name="Ament-Velasquez S.L."/>
            <person name="Kruys A."/>
            <person name="Hutchinson M.I."/>
            <person name="Powell A.J."/>
            <person name="Barry K."/>
            <person name="Miller A.N."/>
            <person name="Grigoriev I.V."/>
            <person name="Debuchy R."/>
            <person name="Gladieux P."/>
            <person name="Thoren M.H."/>
            <person name="Johannesson H."/>
        </authorList>
    </citation>
    <scope>NUCLEOTIDE SEQUENCE</scope>
    <source>
        <strain evidence="1">CBS 141.50</strain>
    </source>
</reference>
<evidence type="ECO:0000313" key="2">
    <source>
        <dbReference type="Proteomes" id="UP001302676"/>
    </source>
</evidence>
<feature type="non-terminal residue" evidence="1">
    <location>
        <position position="1"/>
    </location>
</feature>
<organism evidence="1 2">
    <name type="scientific">Dichotomopilus funicola</name>
    <dbReference type="NCBI Taxonomy" id="1934379"/>
    <lineage>
        <taxon>Eukaryota</taxon>
        <taxon>Fungi</taxon>
        <taxon>Dikarya</taxon>
        <taxon>Ascomycota</taxon>
        <taxon>Pezizomycotina</taxon>
        <taxon>Sordariomycetes</taxon>
        <taxon>Sordariomycetidae</taxon>
        <taxon>Sordariales</taxon>
        <taxon>Chaetomiaceae</taxon>
        <taxon>Dichotomopilus</taxon>
    </lineage>
</organism>
<comment type="caution">
    <text evidence="1">The sequence shown here is derived from an EMBL/GenBank/DDBJ whole genome shotgun (WGS) entry which is preliminary data.</text>
</comment>
<dbReference type="AlphaFoldDB" id="A0AAN6ZP54"/>
<accession>A0AAN6ZP54</accession>
<reference evidence="1" key="1">
    <citation type="journal article" date="2023" name="Mol. Phylogenet. Evol.">
        <title>Genome-scale phylogeny and comparative genomics of the fungal order Sordariales.</title>
        <authorList>
            <person name="Hensen N."/>
            <person name="Bonometti L."/>
            <person name="Westerberg I."/>
            <person name="Brannstrom I.O."/>
            <person name="Guillou S."/>
            <person name="Cros-Aarteil S."/>
            <person name="Calhoun S."/>
            <person name="Haridas S."/>
            <person name="Kuo A."/>
            <person name="Mondo S."/>
            <person name="Pangilinan J."/>
            <person name="Riley R."/>
            <person name="LaButti K."/>
            <person name="Andreopoulos B."/>
            <person name="Lipzen A."/>
            <person name="Chen C."/>
            <person name="Yan M."/>
            <person name="Daum C."/>
            <person name="Ng V."/>
            <person name="Clum A."/>
            <person name="Steindorff A."/>
            <person name="Ohm R.A."/>
            <person name="Martin F."/>
            <person name="Silar P."/>
            <person name="Natvig D.O."/>
            <person name="Lalanne C."/>
            <person name="Gautier V."/>
            <person name="Ament-Velasquez S.L."/>
            <person name="Kruys A."/>
            <person name="Hutchinson M.I."/>
            <person name="Powell A.J."/>
            <person name="Barry K."/>
            <person name="Miller A.N."/>
            <person name="Grigoriev I.V."/>
            <person name="Debuchy R."/>
            <person name="Gladieux P."/>
            <person name="Hiltunen Thoren M."/>
            <person name="Johannesson H."/>
        </authorList>
    </citation>
    <scope>NUCLEOTIDE SEQUENCE</scope>
    <source>
        <strain evidence="1">CBS 141.50</strain>
    </source>
</reference>
<gene>
    <name evidence="1" type="ORF">C8A04DRAFT_11755</name>
</gene>
<proteinExistence type="predicted"/>